<protein>
    <submittedName>
        <fullName evidence="2">Uncharacterized protein</fullName>
    </submittedName>
</protein>
<dbReference type="Proteomes" id="UP000297299">
    <property type="component" value="Unassembled WGS sequence"/>
</dbReference>
<comment type="caution">
    <text evidence="2">The sequence shown here is derived from an EMBL/GenBank/DDBJ whole genome shotgun (WGS) entry which is preliminary data.</text>
</comment>
<dbReference type="AlphaFoldDB" id="A0A4Y8CG11"/>
<dbReference type="EMBL" id="PHWZ01000989">
    <property type="protein sequence ID" value="TEY28887.1"/>
    <property type="molecule type" value="Genomic_DNA"/>
</dbReference>
<reference evidence="2 3" key="1">
    <citation type="submission" date="2017-11" db="EMBL/GenBank/DDBJ databases">
        <title>Comparative genomics of Botrytis spp.</title>
        <authorList>
            <person name="Valero-Jimenez C.A."/>
            <person name="Tapia P."/>
            <person name="Veloso J."/>
            <person name="Silva-Moreno E."/>
            <person name="Staats M."/>
            <person name="Valdes J.H."/>
            <person name="Van Kan J.A.L."/>
        </authorList>
    </citation>
    <scope>NUCLEOTIDE SEQUENCE [LARGE SCALE GENOMIC DNA]</scope>
    <source>
        <strain evidence="2 3">MUCL2830</strain>
    </source>
</reference>
<gene>
    <name evidence="2" type="ORF">BOTCAL_0993g00020</name>
</gene>
<evidence type="ECO:0000256" key="1">
    <source>
        <dbReference type="SAM" id="MobiDB-lite"/>
    </source>
</evidence>
<evidence type="ECO:0000313" key="3">
    <source>
        <dbReference type="Proteomes" id="UP000297299"/>
    </source>
</evidence>
<evidence type="ECO:0000313" key="2">
    <source>
        <dbReference type="EMBL" id="TEY28887.1"/>
    </source>
</evidence>
<name>A0A4Y8CG11_9HELO</name>
<feature type="region of interest" description="Disordered" evidence="1">
    <location>
        <begin position="66"/>
        <end position="87"/>
    </location>
</feature>
<feature type="compositionally biased region" description="Basic and acidic residues" evidence="1">
    <location>
        <begin position="73"/>
        <end position="87"/>
    </location>
</feature>
<accession>A0A4Y8CG11</accession>
<sequence>MAIGKALALDVLLLNQSDEAEHNNSRNNIERSGPIVPRAERPLAFNTSILYKVAMAKPPLFPEHHMAAGTEYQDEHLQESSTRRKMK</sequence>
<proteinExistence type="predicted"/>
<organism evidence="2 3">
    <name type="scientific">Botryotinia calthae</name>
    <dbReference type="NCBI Taxonomy" id="38488"/>
    <lineage>
        <taxon>Eukaryota</taxon>
        <taxon>Fungi</taxon>
        <taxon>Dikarya</taxon>
        <taxon>Ascomycota</taxon>
        <taxon>Pezizomycotina</taxon>
        <taxon>Leotiomycetes</taxon>
        <taxon>Helotiales</taxon>
        <taxon>Sclerotiniaceae</taxon>
        <taxon>Botryotinia</taxon>
    </lineage>
</organism>
<keyword evidence="3" id="KW-1185">Reference proteome</keyword>